<sequence length="197" mass="20759">PSRKGRVGMPPRLTHAVGQVEEDVVAAQAAQEVEEAADGGASGAAALPVLQQGGGGVGPRLQPPDLQVLAAQLLRQRRPVGGRRRPRVEVEAEAAPHAVVKRHHGHGVEVGRRRDAARIGARRRRGHGRSRNFPPPRGRARRPLASRLAPPRRRLPPSPGGLCPPSPPRGAGQLSGCTAARGGPGFSRCLRLRPGCL</sequence>
<dbReference type="GeneTree" id="ENSGT01070000253936"/>
<evidence type="ECO:0000313" key="2">
    <source>
        <dbReference type="Ensembl" id="ENSACCP00020005244.1"/>
    </source>
</evidence>
<feature type="compositionally biased region" description="Basic residues" evidence="1">
    <location>
        <begin position="138"/>
        <end position="155"/>
    </location>
</feature>
<protein>
    <submittedName>
        <fullName evidence="2">Uncharacterized protein</fullName>
    </submittedName>
</protein>
<accession>A0A663DZT7</accession>
<organism evidence="2 3">
    <name type="scientific">Aquila chrysaetos chrysaetos</name>
    <dbReference type="NCBI Taxonomy" id="223781"/>
    <lineage>
        <taxon>Eukaryota</taxon>
        <taxon>Metazoa</taxon>
        <taxon>Chordata</taxon>
        <taxon>Craniata</taxon>
        <taxon>Vertebrata</taxon>
        <taxon>Euteleostomi</taxon>
        <taxon>Archelosauria</taxon>
        <taxon>Archosauria</taxon>
        <taxon>Dinosauria</taxon>
        <taxon>Saurischia</taxon>
        <taxon>Theropoda</taxon>
        <taxon>Coelurosauria</taxon>
        <taxon>Aves</taxon>
        <taxon>Neognathae</taxon>
        <taxon>Neoaves</taxon>
        <taxon>Telluraves</taxon>
        <taxon>Accipitrimorphae</taxon>
        <taxon>Accipitriformes</taxon>
        <taxon>Accipitridae</taxon>
        <taxon>Accipitrinae</taxon>
        <taxon>Aquila</taxon>
    </lineage>
</organism>
<keyword evidence="3" id="KW-1185">Reference proteome</keyword>
<feature type="compositionally biased region" description="Basic and acidic residues" evidence="1">
    <location>
        <begin position="106"/>
        <end position="117"/>
    </location>
</feature>
<name>A0A663DZT7_AQUCH</name>
<feature type="compositionally biased region" description="Pro residues" evidence="1">
    <location>
        <begin position="156"/>
        <end position="168"/>
    </location>
</feature>
<feature type="region of interest" description="Disordered" evidence="1">
    <location>
        <begin position="97"/>
        <end position="185"/>
    </location>
</feature>
<evidence type="ECO:0000256" key="1">
    <source>
        <dbReference type="SAM" id="MobiDB-lite"/>
    </source>
</evidence>
<proteinExistence type="predicted"/>
<dbReference type="Ensembl" id="ENSACCT00020005466.1">
    <property type="protein sequence ID" value="ENSACCP00020005244.1"/>
    <property type="gene ID" value="ENSACCG00020003602.1"/>
</dbReference>
<reference evidence="2" key="1">
    <citation type="submission" date="2025-08" db="UniProtKB">
        <authorList>
            <consortium name="Ensembl"/>
        </authorList>
    </citation>
    <scope>IDENTIFICATION</scope>
</reference>
<reference evidence="2" key="2">
    <citation type="submission" date="2025-09" db="UniProtKB">
        <authorList>
            <consortium name="Ensembl"/>
        </authorList>
    </citation>
    <scope>IDENTIFICATION</scope>
</reference>
<feature type="compositionally biased region" description="Basic residues" evidence="1">
    <location>
        <begin position="120"/>
        <end position="130"/>
    </location>
</feature>
<dbReference type="AlphaFoldDB" id="A0A663DZT7"/>
<dbReference type="InParanoid" id="A0A663DZT7"/>
<dbReference type="Proteomes" id="UP000472275">
    <property type="component" value="Chromosome 3"/>
</dbReference>
<evidence type="ECO:0000313" key="3">
    <source>
        <dbReference type="Proteomes" id="UP000472275"/>
    </source>
</evidence>